<dbReference type="EMBL" id="GBRH01242282">
    <property type="protein sequence ID" value="JAD55613.1"/>
    <property type="molecule type" value="Transcribed_RNA"/>
</dbReference>
<name>A0A0A9B0J1_ARUDO</name>
<reference evidence="1" key="1">
    <citation type="submission" date="2014-09" db="EMBL/GenBank/DDBJ databases">
        <authorList>
            <person name="Magalhaes I.L.F."/>
            <person name="Oliveira U."/>
            <person name="Santos F.R."/>
            <person name="Vidigal T.H.D.A."/>
            <person name="Brescovit A.D."/>
            <person name="Santos A.J."/>
        </authorList>
    </citation>
    <scope>NUCLEOTIDE SEQUENCE</scope>
    <source>
        <tissue evidence="1">Shoot tissue taken approximately 20 cm above the soil surface</tissue>
    </source>
</reference>
<organism evidence="1">
    <name type="scientific">Arundo donax</name>
    <name type="common">Giant reed</name>
    <name type="synonym">Donax arundinaceus</name>
    <dbReference type="NCBI Taxonomy" id="35708"/>
    <lineage>
        <taxon>Eukaryota</taxon>
        <taxon>Viridiplantae</taxon>
        <taxon>Streptophyta</taxon>
        <taxon>Embryophyta</taxon>
        <taxon>Tracheophyta</taxon>
        <taxon>Spermatophyta</taxon>
        <taxon>Magnoliopsida</taxon>
        <taxon>Liliopsida</taxon>
        <taxon>Poales</taxon>
        <taxon>Poaceae</taxon>
        <taxon>PACMAD clade</taxon>
        <taxon>Arundinoideae</taxon>
        <taxon>Arundineae</taxon>
        <taxon>Arundo</taxon>
    </lineage>
</organism>
<evidence type="ECO:0000313" key="1">
    <source>
        <dbReference type="EMBL" id="JAD55613.1"/>
    </source>
</evidence>
<dbReference type="AlphaFoldDB" id="A0A0A9B0J1"/>
<protein>
    <submittedName>
        <fullName evidence="1">Uncharacterized protein</fullName>
    </submittedName>
</protein>
<proteinExistence type="predicted"/>
<sequence>MALPGCADSVGFFFSSSLVHQATMMYGMMHTSRSHNGREYMLWGCLMLDRTCFLCLLCT</sequence>
<reference evidence="1" key="2">
    <citation type="journal article" date="2015" name="Data Brief">
        <title>Shoot transcriptome of the giant reed, Arundo donax.</title>
        <authorList>
            <person name="Barrero R.A."/>
            <person name="Guerrero F.D."/>
            <person name="Moolhuijzen P."/>
            <person name="Goolsby J.A."/>
            <person name="Tidwell J."/>
            <person name="Bellgard S.E."/>
            <person name="Bellgard M.I."/>
        </authorList>
    </citation>
    <scope>NUCLEOTIDE SEQUENCE</scope>
    <source>
        <tissue evidence="1">Shoot tissue taken approximately 20 cm above the soil surface</tissue>
    </source>
</reference>
<accession>A0A0A9B0J1</accession>